<dbReference type="InterPro" id="IPR011990">
    <property type="entry name" value="TPR-like_helical_dom_sf"/>
</dbReference>
<name>A0A6S6TR15_9GAMM</name>
<sequence length="184" mass="20981">MTITVTPQDILDFWYTPPMSDHWFNSNTEIDQTIKSLYKDTWQQAADGELDNWKNSAEGCLALCIVLDQFPLNMFRNDPLAFSTEQQAVEITKHAVAQDFGKQLPTEKISFLYMPLMHSESMADQDESIRLFDEAGLGGNAKFARHHRGIVERYGRFPHRNQILGRESTEAELDYLASGEAFTG</sequence>
<accession>A0A6S6TR15</accession>
<dbReference type="Gene3D" id="1.20.58.320">
    <property type="entry name" value="TPR-like"/>
    <property type="match status" value="1"/>
</dbReference>
<evidence type="ECO:0000313" key="1">
    <source>
        <dbReference type="EMBL" id="CAA6820557.1"/>
    </source>
</evidence>
<protein>
    <submittedName>
        <fullName evidence="1">FIG027190: Putative transmembrane protein</fullName>
    </submittedName>
</protein>
<reference evidence="1" key="1">
    <citation type="submission" date="2020-01" db="EMBL/GenBank/DDBJ databases">
        <authorList>
            <person name="Meier V. D."/>
            <person name="Meier V D."/>
        </authorList>
    </citation>
    <scope>NUCLEOTIDE SEQUENCE</scope>
    <source>
        <strain evidence="1">HLG_WM_MAG_09</strain>
    </source>
</reference>
<organism evidence="1">
    <name type="scientific">uncultured Thiotrichaceae bacterium</name>
    <dbReference type="NCBI Taxonomy" id="298394"/>
    <lineage>
        <taxon>Bacteria</taxon>
        <taxon>Pseudomonadati</taxon>
        <taxon>Pseudomonadota</taxon>
        <taxon>Gammaproteobacteria</taxon>
        <taxon>Thiotrichales</taxon>
        <taxon>Thiotrichaceae</taxon>
        <taxon>environmental samples</taxon>
    </lineage>
</organism>
<proteinExistence type="predicted"/>
<dbReference type="EMBL" id="CACVAT010000348">
    <property type="protein sequence ID" value="CAA6820557.1"/>
    <property type="molecule type" value="Genomic_DNA"/>
</dbReference>
<dbReference type="Pfam" id="PF06041">
    <property type="entry name" value="DUF924"/>
    <property type="match status" value="1"/>
</dbReference>
<dbReference type="AlphaFoldDB" id="A0A6S6TR15"/>
<keyword evidence="1" id="KW-0812">Transmembrane</keyword>
<dbReference type="SUPFAM" id="SSF48452">
    <property type="entry name" value="TPR-like"/>
    <property type="match status" value="1"/>
</dbReference>
<dbReference type="Gene3D" id="1.25.40.10">
    <property type="entry name" value="Tetratricopeptide repeat domain"/>
    <property type="match status" value="1"/>
</dbReference>
<gene>
    <name evidence="1" type="ORF">HELGO_WM15657</name>
</gene>
<keyword evidence="1" id="KW-0472">Membrane</keyword>
<dbReference type="InterPro" id="IPR010323">
    <property type="entry name" value="DUF924"/>
</dbReference>